<evidence type="ECO:0000313" key="2">
    <source>
        <dbReference type="Proteomes" id="UP001155241"/>
    </source>
</evidence>
<reference evidence="1" key="1">
    <citation type="submission" date="2022-06" db="EMBL/GenBank/DDBJ databases">
        <title>Aeoliella straminimaris, a novel planctomycete from sediments.</title>
        <authorList>
            <person name="Vitorino I.R."/>
            <person name="Lage O.M."/>
        </authorList>
    </citation>
    <scope>NUCLEOTIDE SEQUENCE</scope>
    <source>
        <strain evidence="1">ICT_H6.2</strain>
    </source>
</reference>
<evidence type="ECO:0000313" key="1">
    <source>
        <dbReference type="EMBL" id="MCO6043090.1"/>
    </source>
</evidence>
<accession>A0A9X2JEJ8</accession>
<comment type="caution">
    <text evidence="1">The sequence shown here is derived from an EMBL/GenBank/DDBJ whole genome shotgun (WGS) entry which is preliminary data.</text>
</comment>
<protein>
    <recommendedName>
        <fullName evidence="3">AlpA family transcriptional regulator</fullName>
    </recommendedName>
</protein>
<organism evidence="1 2">
    <name type="scientific">Aeoliella straminimaris</name>
    <dbReference type="NCBI Taxonomy" id="2954799"/>
    <lineage>
        <taxon>Bacteria</taxon>
        <taxon>Pseudomonadati</taxon>
        <taxon>Planctomycetota</taxon>
        <taxon>Planctomycetia</taxon>
        <taxon>Pirellulales</taxon>
        <taxon>Lacipirellulaceae</taxon>
        <taxon>Aeoliella</taxon>
    </lineage>
</organism>
<dbReference type="AlphaFoldDB" id="A0A9X2JEJ8"/>
<keyword evidence="2" id="KW-1185">Reference proteome</keyword>
<dbReference type="InterPro" id="IPR009061">
    <property type="entry name" value="DNA-bd_dom_put_sf"/>
</dbReference>
<dbReference type="EMBL" id="JAMXLR010000017">
    <property type="protein sequence ID" value="MCO6043090.1"/>
    <property type="molecule type" value="Genomic_DNA"/>
</dbReference>
<name>A0A9X2JEJ8_9BACT</name>
<dbReference type="Proteomes" id="UP001155241">
    <property type="component" value="Unassembled WGS sequence"/>
</dbReference>
<proteinExistence type="predicted"/>
<sequence>MSHLVHPSDDKPELYDEKQVCDLIGCSKYQLSKLVESGQFPAPVVSARKLVRYNVAAVHRALGVSK</sequence>
<evidence type="ECO:0008006" key="3">
    <source>
        <dbReference type="Google" id="ProtNLM"/>
    </source>
</evidence>
<gene>
    <name evidence="1" type="ORF">NG895_04160</name>
</gene>
<dbReference type="SUPFAM" id="SSF46955">
    <property type="entry name" value="Putative DNA-binding domain"/>
    <property type="match status" value="1"/>
</dbReference>
<dbReference type="RefSeq" id="WP_252851190.1">
    <property type="nucleotide sequence ID" value="NZ_JAMXLR010000017.1"/>
</dbReference>